<evidence type="ECO:0000313" key="7">
    <source>
        <dbReference type="EMBL" id="PIU10993.1"/>
    </source>
</evidence>
<accession>A0A2M6XTK9</accession>
<keyword evidence="3" id="KW-0732">Signal</keyword>
<evidence type="ECO:0000256" key="1">
    <source>
        <dbReference type="ARBA" id="ARBA00004613"/>
    </source>
</evidence>
<evidence type="ECO:0000256" key="6">
    <source>
        <dbReference type="SAM" id="Phobius"/>
    </source>
</evidence>
<feature type="compositionally biased region" description="Polar residues" evidence="5">
    <location>
        <begin position="1"/>
        <end position="24"/>
    </location>
</feature>
<keyword evidence="2" id="KW-0964">Secreted</keyword>
<reference evidence="8" key="1">
    <citation type="submission" date="2017-09" db="EMBL/GenBank/DDBJ databases">
        <title>Depth-based differentiation of microbial function through sediment-hosted aquifers and enrichment of novel symbionts in the deep terrestrial subsurface.</title>
        <authorList>
            <person name="Probst A.J."/>
            <person name="Ladd B."/>
            <person name="Jarett J.K."/>
            <person name="Geller-Mcgrath D.E."/>
            <person name="Sieber C.M.K."/>
            <person name="Emerson J.B."/>
            <person name="Anantharaman K."/>
            <person name="Thomas B.C."/>
            <person name="Malmstrom R."/>
            <person name="Stieglmeier M."/>
            <person name="Klingl A."/>
            <person name="Woyke T."/>
            <person name="Ryan C.M."/>
            <person name="Banfield J.F."/>
        </authorList>
    </citation>
    <scope>NUCLEOTIDE SEQUENCE [LARGE SCALE GENOMIC DNA]</scope>
</reference>
<dbReference type="Pfam" id="PF18884">
    <property type="entry name" value="TSP3_bac"/>
    <property type="match status" value="3"/>
</dbReference>
<evidence type="ECO:0000256" key="2">
    <source>
        <dbReference type="ARBA" id="ARBA00022525"/>
    </source>
</evidence>
<proteinExistence type="predicted"/>
<comment type="subcellular location">
    <subcellularLocation>
        <location evidence="1">Secreted</location>
    </subcellularLocation>
</comment>
<gene>
    <name evidence="7" type="ORF">COT27_00190</name>
</gene>
<evidence type="ECO:0000313" key="8">
    <source>
        <dbReference type="Proteomes" id="UP000230586"/>
    </source>
</evidence>
<feature type="compositionally biased region" description="Polar residues" evidence="5">
    <location>
        <begin position="73"/>
        <end position="89"/>
    </location>
</feature>
<dbReference type="PANTHER" id="PTHR37467:SF1">
    <property type="entry name" value="EXPORTED CALCIUM-BINDING GLYCOPROTEIN"/>
    <property type="match status" value="1"/>
</dbReference>
<sequence>MFENQVNNQSNTPQANIPSASVTPDTKMPLNGQKPSGASQPDDIFSASDPIPNTLGNRRGELSQEANMPGAFSQESGNAPSVKTGQEFSSEPVIRSTPSVFTPNGSVAQSQVFRQSNPTIPMAPKGGKNLVFLIVIILLACIAVASIAWWFVSRSKERVVENPVMTNLYDSLASNTNKEVTDEGTGEDISNKLLPNEDADRQLQETVKDSDGDGLSDEDEIVYGTSLDSADTDGDGLFDREEIQIYKTDPIRVDTDNDGVGDKQEVLSKTNPLVEDNNSLFYENENLKFSFELLENMIFESSSDNTIRFNNNIDQIKLYIFVDVSNVELVPSDVEYSISQNLQGELIIEDSKKKLDETPVATVFDTNYFLADNGHRYFIRYIATKRGFDLQANFEKVLGSFKFLQ</sequence>
<dbReference type="Gene3D" id="4.10.1080.10">
    <property type="entry name" value="TSP type-3 repeat"/>
    <property type="match status" value="1"/>
</dbReference>
<feature type="region of interest" description="Disordered" evidence="5">
    <location>
        <begin position="177"/>
        <end position="199"/>
    </location>
</feature>
<protein>
    <submittedName>
        <fullName evidence="7">Uncharacterized protein</fullName>
    </submittedName>
</protein>
<dbReference type="Proteomes" id="UP000230586">
    <property type="component" value="Unassembled WGS sequence"/>
</dbReference>
<dbReference type="AlphaFoldDB" id="A0A2M6XTK9"/>
<keyword evidence="4" id="KW-0106">Calcium</keyword>
<dbReference type="InterPro" id="IPR028974">
    <property type="entry name" value="TSP_type-3_rpt"/>
</dbReference>
<keyword evidence="6" id="KW-0812">Transmembrane</keyword>
<dbReference type="GO" id="GO:0005509">
    <property type="term" value="F:calcium ion binding"/>
    <property type="evidence" value="ECO:0007669"/>
    <property type="project" value="InterPro"/>
</dbReference>
<organism evidence="7 8">
    <name type="scientific">Candidatus Kuenenbacteria bacterium CG08_land_8_20_14_0_20_37_23</name>
    <dbReference type="NCBI Taxonomy" id="1974617"/>
    <lineage>
        <taxon>Bacteria</taxon>
        <taxon>Candidatus Kueneniibacteriota</taxon>
    </lineage>
</organism>
<name>A0A2M6XTK9_9BACT</name>
<evidence type="ECO:0000256" key="5">
    <source>
        <dbReference type="SAM" id="MobiDB-lite"/>
    </source>
</evidence>
<evidence type="ECO:0000256" key="3">
    <source>
        <dbReference type="ARBA" id="ARBA00022729"/>
    </source>
</evidence>
<dbReference type="InterPro" id="IPR053180">
    <property type="entry name" value="Ca-binding_acidic-repeat"/>
</dbReference>
<dbReference type="EMBL" id="PEXX01000003">
    <property type="protein sequence ID" value="PIU10993.1"/>
    <property type="molecule type" value="Genomic_DNA"/>
</dbReference>
<feature type="transmembrane region" description="Helical" evidence="6">
    <location>
        <begin position="130"/>
        <end position="152"/>
    </location>
</feature>
<evidence type="ECO:0000256" key="4">
    <source>
        <dbReference type="ARBA" id="ARBA00022837"/>
    </source>
</evidence>
<keyword evidence="6" id="KW-1133">Transmembrane helix</keyword>
<feature type="region of interest" description="Disordered" evidence="5">
    <location>
        <begin position="1"/>
        <end position="91"/>
    </location>
</feature>
<comment type="caution">
    <text evidence="7">The sequence shown here is derived from an EMBL/GenBank/DDBJ whole genome shotgun (WGS) entry which is preliminary data.</text>
</comment>
<keyword evidence="6" id="KW-0472">Membrane</keyword>
<dbReference type="InterPro" id="IPR059100">
    <property type="entry name" value="TSP3_bac"/>
</dbReference>
<dbReference type="PANTHER" id="PTHR37467">
    <property type="entry name" value="EXPORTED CALCIUM-BINDING GLYCOPROTEIN-RELATED"/>
    <property type="match status" value="1"/>
</dbReference>
<dbReference type="SUPFAM" id="SSF103647">
    <property type="entry name" value="TSP type-3 repeat"/>
    <property type="match status" value="1"/>
</dbReference>